<organism evidence="5 6">
    <name type="scientific">Nonomuraea phyllanthi</name>
    <dbReference type="NCBI Taxonomy" id="2219224"/>
    <lineage>
        <taxon>Bacteria</taxon>
        <taxon>Bacillati</taxon>
        <taxon>Actinomycetota</taxon>
        <taxon>Actinomycetes</taxon>
        <taxon>Streptosporangiales</taxon>
        <taxon>Streptosporangiaceae</taxon>
        <taxon>Nonomuraea</taxon>
    </lineage>
</organism>
<dbReference type="PROSITE" id="PS50931">
    <property type="entry name" value="HTH_LYSR"/>
    <property type="match status" value="1"/>
</dbReference>
<dbReference type="Gene3D" id="3.40.190.10">
    <property type="entry name" value="Periplasmic binding protein-like II"/>
    <property type="match status" value="2"/>
</dbReference>
<gene>
    <name evidence="5" type="ORF">FH608_001700</name>
</gene>
<dbReference type="FunFam" id="1.10.10.10:FF:000001">
    <property type="entry name" value="LysR family transcriptional regulator"/>
    <property type="match status" value="1"/>
</dbReference>
<dbReference type="GO" id="GO:0003677">
    <property type="term" value="F:DNA binding"/>
    <property type="evidence" value="ECO:0007669"/>
    <property type="project" value="UniProtKB-KW"/>
</dbReference>
<evidence type="ECO:0000256" key="3">
    <source>
        <dbReference type="ARBA" id="ARBA00023125"/>
    </source>
</evidence>
<dbReference type="OrthoDB" id="3636008at2"/>
<dbReference type="Proteomes" id="UP000312512">
    <property type="component" value="Unassembled WGS sequence"/>
</dbReference>
<dbReference type="PRINTS" id="PR00039">
    <property type="entry name" value="HTHLYSR"/>
</dbReference>
<sequence>MLDLRRLRLLHSLAAHGTVSAAAKALHLTGPAVSQQIATLEREAGVSLVRRNGRRLTLTDAGHVLVAHAAVLLDQLAAAEADLLALRTQIVGTVRLASFASATATFVGDAWRSIVAEHGDRLTLRLTGMEPEESLPALTRGEIDLAVTHSYDLLPFALPPTSERHDLLTDPVVVALPADDPACQEPSADLSCLSDHPWLSVASDTSCHQMLQRACGIAGFVPHLVAQTNDYAAILSLVSAGAGVTLLPTLGARHLPPNVVLRPLRQPINRHVFAITRHQGDRHPAISVILEHLITAAARC</sequence>
<dbReference type="CDD" id="cd08423">
    <property type="entry name" value="PBP2_LTTR_like_6"/>
    <property type="match status" value="1"/>
</dbReference>
<evidence type="ECO:0000313" key="5">
    <source>
        <dbReference type="EMBL" id="KAB8197302.1"/>
    </source>
</evidence>
<reference evidence="5 6" key="1">
    <citation type="submission" date="2019-10" db="EMBL/GenBank/DDBJ databases">
        <title>Nonomuraea sp. nov., isolated from Phyllanthus amarus.</title>
        <authorList>
            <person name="Klykleung N."/>
            <person name="Tanasupawat S."/>
        </authorList>
    </citation>
    <scope>NUCLEOTIDE SEQUENCE [LARGE SCALE GENOMIC DNA]</scope>
    <source>
        <strain evidence="5 6">PA1-10</strain>
    </source>
</reference>
<dbReference type="InterPro" id="IPR005119">
    <property type="entry name" value="LysR_subst-bd"/>
</dbReference>
<dbReference type="GO" id="GO:0003700">
    <property type="term" value="F:DNA-binding transcription factor activity"/>
    <property type="evidence" value="ECO:0007669"/>
    <property type="project" value="InterPro"/>
</dbReference>
<dbReference type="PANTHER" id="PTHR30346">
    <property type="entry name" value="TRANSCRIPTIONAL DUAL REGULATOR HCAR-RELATED"/>
    <property type="match status" value="1"/>
</dbReference>
<dbReference type="EMBL" id="VDLX02000001">
    <property type="protein sequence ID" value="KAB8197302.1"/>
    <property type="molecule type" value="Genomic_DNA"/>
</dbReference>
<protein>
    <submittedName>
        <fullName evidence="5">LysR family transcriptional regulator</fullName>
    </submittedName>
</protein>
<comment type="similarity">
    <text evidence="1">Belongs to the LysR transcriptional regulatory family.</text>
</comment>
<dbReference type="Pfam" id="PF03466">
    <property type="entry name" value="LysR_substrate"/>
    <property type="match status" value="1"/>
</dbReference>
<dbReference type="Gene3D" id="1.10.10.10">
    <property type="entry name" value="Winged helix-like DNA-binding domain superfamily/Winged helix DNA-binding domain"/>
    <property type="match status" value="1"/>
</dbReference>
<dbReference type="InterPro" id="IPR000847">
    <property type="entry name" value="LysR_HTH_N"/>
</dbReference>
<dbReference type="InterPro" id="IPR036388">
    <property type="entry name" value="WH-like_DNA-bd_sf"/>
</dbReference>
<accession>A0A5C4WVS6</accession>
<dbReference type="GO" id="GO:0032993">
    <property type="term" value="C:protein-DNA complex"/>
    <property type="evidence" value="ECO:0007669"/>
    <property type="project" value="TreeGrafter"/>
</dbReference>
<dbReference type="InterPro" id="IPR036390">
    <property type="entry name" value="WH_DNA-bd_sf"/>
</dbReference>
<dbReference type="PANTHER" id="PTHR30346:SF29">
    <property type="entry name" value="LYSR SUBSTRATE-BINDING"/>
    <property type="match status" value="1"/>
</dbReference>
<keyword evidence="6" id="KW-1185">Reference proteome</keyword>
<dbReference type="SUPFAM" id="SSF53850">
    <property type="entry name" value="Periplasmic binding protein-like II"/>
    <property type="match status" value="1"/>
</dbReference>
<keyword evidence="2" id="KW-0805">Transcription regulation</keyword>
<dbReference type="RefSeq" id="WP_139627986.1">
    <property type="nucleotide sequence ID" value="NZ_CP045572.1"/>
</dbReference>
<evidence type="ECO:0000313" key="6">
    <source>
        <dbReference type="Proteomes" id="UP000312512"/>
    </source>
</evidence>
<keyword evidence="4" id="KW-0804">Transcription</keyword>
<dbReference type="Pfam" id="PF00126">
    <property type="entry name" value="HTH_1"/>
    <property type="match status" value="1"/>
</dbReference>
<evidence type="ECO:0000256" key="4">
    <source>
        <dbReference type="ARBA" id="ARBA00023163"/>
    </source>
</evidence>
<dbReference type="SUPFAM" id="SSF46785">
    <property type="entry name" value="Winged helix' DNA-binding domain"/>
    <property type="match status" value="1"/>
</dbReference>
<comment type="caution">
    <text evidence="5">The sequence shown here is derived from an EMBL/GenBank/DDBJ whole genome shotgun (WGS) entry which is preliminary data.</text>
</comment>
<proteinExistence type="inferred from homology"/>
<evidence type="ECO:0000256" key="1">
    <source>
        <dbReference type="ARBA" id="ARBA00009437"/>
    </source>
</evidence>
<name>A0A5C4WVS6_9ACTN</name>
<accession>A0A5P9YLS9</accession>
<dbReference type="AlphaFoldDB" id="A0A5C4WVS6"/>
<evidence type="ECO:0000256" key="2">
    <source>
        <dbReference type="ARBA" id="ARBA00023015"/>
    </source>
</evidence>
<keyword evidence="3" id="KW-0238">DNA-binding</keyword>